<dbReference type="Pfam" id="PF24463">
    <property type="entry name" value="DUF7577"/>
    <property type="match status" value="1"/>
</dbReference>
<organism evidence="4 5">
    <name type="scientific">Natrialba aegyptia DSM 13077</name>
    <dbReference type="NCBI Taxonomy" id="1227491"/>
    <lineage>
        <taxon>Archaea</taxon>
        <taxon>Methanobacteriati</taxon>
        <taxon>Methanobacteriota</taxon>
        <taxon>Stenosarchaea group</taxon>
        <taxon>Halobacteria</taxon>
        <taxon>Halobacteriales</taxon>
        <taxon>Natrialbaceae</taxon>
        <taxon>Natrialba</taxon>
    </lineage>
</organism>
<dbReference type="PATRIC" id="fig|1227491.4.peg.2300"/>
<feature type="domain" description="DUF7577" evidence="3">
    <location>
        <begin position="86"/>
        <end position="114"/>
    </location>
</feature>
<dbReference type="EMBL" id="AOIP01000029">
    <property type="protein sequence ID" value="ELZ05175.1"/>
    <property type="molecule type" value="Genomic_DNA"/>
</dbReference>
<sequence length="115" mass="12976">MVMERWGWLIGYVIVFALLHLLLYYVYVRRADGDEARSPSLADPNRGPSHVSRHADRYPGNTDESGDASDAGDPSAHNTDRELDGETMRCPHCGAQNVADQTYTYCWNCVTTLRR</sequence>
<proteinExistence type="predicted"/>
<comment type="caution">
    <text evidence="4">The sequence shown here is derived from an EMBL/GenBank/DDBJ whole genome shotgun (WGS) entry which is preliminary data.</text>
</comment>
<feature type="region of interest" description="Disordered" evidence="1">
    <location>
        <begin position="35"/>
        <end position="86"/>
    </location>
</feature>
<dbReference type="AlphaFoldDB" id="M0B302"/>
<keyword evidence="2" id="KW-0472">Membrane</keyword>
<feature type="transmembrane region" description="Helical" evidence="2">
    <location>
        <begin position="6"/>
        <end position="27"/>
    </location>
</feature>
<evidence type="ECO:0000313" key="5">
    <source>
        <dbReference type="Proteomes" id="UP000011591"/>
    </source>
</evidence>
<evidence type="ECO:0000256" key="1">
    <source>
        <dbReference type="SAM" id="MobiDB-lite"/>
    </source>
</evidence>
<accession>M0B302</accession>
<evidence type="ECO:0000259" key="3">
    <source>
        <dbReference type="Pfam" id="PF24463"/>
    </source>
</evidence>
<protein>
    <recommendedName>
        <fullName evidence="3">DUF7577 domain-containing protein</fullName>
    </recommendedName>
</protein>
<gene>
    <name evidence="4" type="ORF">C480_11209</name>
</gene>
<dbReference type="InterPro" id="IPR055999">
    <property type="entry name" value="DUF7577"/>
</dbReference>
<reference evidence="4 5" key="1">
    <citation type="journal article" date="2014" name="PLoS Genet.">
        <title>Phylogenetically driven sequencing of extremely halophilic archaea reveals strategies for static and dynamic osmo-response.</title>
        <authorList>
            <person name="Becker E.A."/>
            <person name="Seitzer P.M."/>
            <person name="Tritt A."/>
            <person name="Larsen D."/>
            <person name="Krusor M."/>
            <person name="Yao A.I."/>
            <person name="Wu D."/>
            <person name="Madern D."/>
            <person name="Eisen J.A."/>
            <person name="Darling A.E."/>
            <person name="Facciotti M.T."/>
        </authorList>
    </citation>
    <scope>NUCLEOTIDE SEQUENCE [LARGE SCALE GENOMIC DNA]</scope>
    <source>
        <strain evidence="4 5">DSM 13077</strain>
    </source>
</reference>
<keyword evidence="5" id="KW-1185">Reference proteome</keyword>
<keyword evidence="2" id="KW-0812">Transmembrane</keyword>
<keyword evidence="2" id="KW-1133">Transmembrane helix</keyword>
<evidence type="ECO:0000313" key="4">
    <source>
        <dbReference type="EMBL" id="ELZ05175.1"/>
    </source>
</evidence>
<evidence type="ECO:0000256" key="2">
    <source>
        <dbReference type="SAM" id="Phobius"/>
    </source>
</evidence>
<name>M0B302_9EURY</name>
<dbReference type="Proteomes" id="UP000011591">
    <property type="component" value="Unassembled WGS sequence"/>
</dbReference>